<reference evidence="2" key="2">
    <citation type="submission" date="2010-05" db="EMBL/GenBank/DDBJ databases">
        <title>The Genome Sequence of Magnaporthe poae strain ATCC 64411.</title>
        <authorList>
            <consortium name="The Broad Institute Genome Sequencing Platform"/>
            <consortium name="Broad Institute Genome Sequencing Center for Infectious Disease"/>
            <person name="Ma L.-J."/>
            <person name="Dead R."/>
            <person name="Young S."/>
            <person name="Zeng Q."/>
            <person name="Koehrsen M."/>
            <person name="Alvarado L."/>
            <person name="Berlin A."/>
            <person name="Chapman S.B."/>
            <person name="Chen Z."/>
            <person name="Freedman E."/>
            <person name="Gellesch M."/>
            <person name="Goldberg J."/>
            <person name="Griggs A."/>
            <person name="Gujja S."/>
            <person name="Heilman E.R."/>
            <person name="Heiman D."/>
            <person name="Hepburn T."/>
            <person name="Howarth C."/>
            <person name="Jen D."/>
            <person name="Larson L."/>
            <person name="Mehta T."/>
            <person name="Neiman D."/>
            <person name="Pearson M."/>
            <person name="Roberts A."/>
            <person name="Saif S."/>
            <person name="Shea T."/>
            <person name="Shenoy N."/>
            <person name="Sisk P."/>
            <person name="Stolte C."/>
            <person name="Sykes S."/>
            <person name="Walk T."/>
            <person name="White J."/>
            <person name="Yandava C."/>
            <person name="Haas B."/>
            <person name="Nusbaum C."/>
            <person name="Birren B."/>
        </authorList>
    </citation>
    <scope>NUCLEOTIDE SEQUENCE</scope>
    <source>
        <strain evidence="2">ATCC 64411</strain>
    </source>
</reference>
<feature type="region of interest" description="Disordered" evidence="1">
    <location>
        <begin position="64"/>
        <end position="91"/>
    </location>
</feature>
<evidence type="ECO:0000313" key="4">
    <source>
        <dbReference type="Proteomes" id="UP000011715"/>
    </source>
</evidence>
<evidence type="ECO:0000256" key="1">
    <source>
        <dbReference type="SAM" id="MobiDB-lite"/>
    </source>
</evidence>
<dbReference type="Proteomes" id="UP000011715">
    <property type="component" value="Unassembled WGS sequence"/>
</dbReference>
<keyword evidence="4" id="KW-1185">Reference proteome</keyword>
<evidence type="ECO:0000313" key="3">
    <source>
        <dbReference type="EnsemblFungi" id="MAPG_11040T0"/>
    </source>
</evidence>
<organism evidence="3 4">
    <name type="scientific">Magnaporthiopsis poae (strain ATCC 64411 / 73-15)</name>
    <name type="common">Kentucky bluegrass fungus</name>
    <name type="synonym">Magnaporthe poae</name>
    <dbReference type="NCBI Taxonomy" id="644358"/>
    <lineage>
        <taxon>Eukaryota</taxon>
        <taxon>Fungi</taxon>
        <taxon>Dikarya</taxon>
        <taxon>Ascomycota</taxon>
        <taxon>Pezizomycotina</taxon>
        <taxon>Sordariomycetes</taxon>
        <taxon>Sordariomycetidae</taxon>
        <taxon>Magnaporthales</taxon>
        <taxon>Magnaporthaceae</taxon>
        <taxon>Magnaporthiopsis</taxon>
    </lineage>
</organism>
<protein>
    <submittedName>
        <fullName evidence="2">Methionyl-tRNA transformylase</fullName>
    </submittedName>
</protein>
<sequence>MSRDNKDDSRNKRHEQPPRILIAEVVNKATGAADRVGLLCVADADRKGALVILHELLVPAMKELLGPNSSSSSNGDDDSSSPPPLMAPGPYRNACVRIRTLHVAGQRPRPAWSVLSQCDFSKVHEPGRLEYE</sequence>
<dbReference type="EMBL" id="ADBL01002715">
    <property type="status" value="NOT_ANNOTATED_CDS"/>
    <property type="molecule type" value="Genomic_DNA"/>
</dbReference>
<proteinExistence type="predicted"/>
<accession>A0A0C4EE75</accession>
<reference evidence="3" key="5">
    <citation type="submission" date="2015-06" db="UniProtKB">
        <authorList>
            <consortium name="EnsemblFungi"/>
        </authorList>
    </citation>
    <scope>IDENTIFICATION</scope>
    <source>
        <strain evidence="3">ATCC 64411</strain>
    </source>
</reference>
<reference evidence="2" key="3">
    <citation type="submission" date="2011-03" db="EMBL/GenBank/DDBJ databases">
        <title>Annotation of Magnaporthe poae ATCC 64411.</title>
        <authorList>
            <person name="Ma L.-J."/>
            <person name="Dead R."/>
            <person name="Young S.K."/>
            <person name="Zeng Q."/>
            <person name="Gargeya S."/>
            <person name="Fitzgerald M."/>
            <person name="Haas B."/>
            <person name="Abouelleil A."/>
            <person name="Alvarado L."/>
            <person name="Arachchi H.M."/>
            <person name="Berlin A."/>
            <person name="Brown A."/>
            <person name="Chapman S.B."/>
            <person name="Chen Z."/>
            <person name="Dunbar C."/>
            <person name="Freedman E."/>
            <person name="Gearin G."/>
            <person name="Gellesch M."/>
            <person name="Goldberg J."/>
            <person name="Griggs A."/>
            <person name="Gujja S."/>
            <person name="Heiman D."/>
            <person name="Howarth C."/>
            <person name="Larson L."/>
            <person name="Lui A."/>
            <person name="MacDonald P.J.P."/>
            <person name="Mehta T."/>
            <person name="Montmayeur A."/>
            <person name="Murphy C."/>
            <person name="Neiman D."/>
            <person name="Pearson M."/>
            <person name="Priest M."/>
            <person name="Roberts A."/>
            <person name="Saif S."/>
            <person name="Shea T."/>
            <person name="Shenoy N."/>
            <person name="Sisk P."/>
            <person name="Stolte C."/>
            <person name="Sykes S."/>
            <person name="Yandava C."/>
            <person name="Wortman J."/>
            <person name="Nusbaum C."/>
            <person name="Birren B."/>
        </authorList>
    </citation>
    <scope>NUCLEOTIDE SEQUENCE</scope>
    <source>
        <strain evidence="2">ATCC 64411</strain>
    </source>
</reference>
<dbReference type="VEuPathDB" id="FungiDB:MAPG_11040"/>
<evidence type="ECO:0000313" key="2">
    <source>
        <dbReference type="EMBL" id="KLU92093.1"/>
    </source>
</evidence>
<reference evidence="4" key="1">
    <citation type="submission" date="2010-05" db="EMBL/GenBank/DDBJ databases">
        <title>The genome sequence of Magnaporthe poae strain ATCC 64411.</title>
        <authorList>
            <person name="Ma L.-J."/>
            <person name="Dead R."/>
            <person name="Young S."/>
            <person name="Zeng Q."/>
            <person name="Koehrsen M."/>
            <person name="Alvarado L."/>
            <person name="Berlin A."/>
            <person name="Chapman S.B."/>
            <person name="Chen Z."/>
            <person name="Freedman E."/>
            <person name="Gellesch M."/>
            <person name="Goldberg J."/>
            <person name="Griggs A."/>
            <person name="Gujja S."/>
            <person name="Heilman E.R."/>
            <person name="Heiman D."/>
            <person name="Hepburn T."/>
            <person name="Howarth C."/>
            <person name="Jen D."/>
            <person name="Larson L."/>
            <person name="Mehta T."/>
            <person name="Neiman D."/>
            <person name="Pearson M."/>
            <person name="Roberts A."/>
            <person name="Saif S."/>
            <person name="Shea T."/>
            <person name="Shenoy N."/>
            <person name="Sisk P."/>
            <person name="Stolte C."/>
            <person name="Sykes S."/>
            <person name="Walk T."/>
            <person name="White J."/>
            <person name="Yandava C."/>
            <person name="Haas B."/>
            <person name="Nusbaum C."/>
            <person name="Birren B."/>
        </authorList>
    </citation>
    <scope>NUCLEOTIDE SEQUENCE [LARGE SCALE GENOMIC DNA]</scope>
    <source>
        <strain evidence="4">ATCC 64411 / 73-15</strain>
    </source>
</reference>
<gene>
    <name evidence="2" type="ORF">MAPG_11040</name>
</gene>
<dbReference type="EnsemblFungi" id="MAPG_11040T0">
    <property type="protein sequence ID" value="MAPG_11040T0"/>
    <property type="gene ID" value="MAPG_11040"/>
</dbReference>
<dbReference type="AlphaFoldDB" id="A0A0C4EE75"/>
<reference evidence="3" key="4">
    <citation type="journal article" date="2015" name="G3 (Bethesda)">
        <title>Genome sequences of three phytopathogenic species of the Magnaporthaceae family of fungi.</title>
        <authorList>
            <person name="Okagaki L.H."/>
            <person name="Nunes C.C."/>
            <person name="Sailsbery J."/>
            <person name="Clay B."/>
            <person name="Brown D."/>
            <person name="John T."/>
            <person name="Oh Y."/>
            <person name="Young N."/>
            <person name="Fitzgerald M."/>
            <person name="Haas B.J."/>
            <person name="Zeng Q."/>
            <person name="Young S."/>
            <person name="Adiconis X."/>
            <person name="Fan L."/>
            <person name="Levin J.Z."/>
            <person name="Mitchell T.K."/>
            <person name="Okubara P.A."/>
            <person name="Farman M.L."/>
            <person name="Kohn L.M."/>
            <person name="Birren B."/>
            <person name="Ma L.-J."/>
            <person name="Dean R.A."/>
        </authorList>
    </citation>
    <scope>NUCLEOTIDE SEQUENCE</scope>
    <source>
        <strain evidence="3">ATCC 64411 / 73-15</strain>
    </source>
</reference>
<name>A0A0C4EE75_MAGP6</name>
<dbReference type="EMBL" id="GL876979">
    <property type="protein sequence ID" value="KLU92093.1"/>
    <property type="molecule type" value="Genomic_DNA"/>
</dbReference>